<feature type="signal peptide" evidence="1">
    <location>
        <begin position="1"/>
        <end position="19"/>
    </location>
</feature>
<dbReference type="PANTHER" id="PTHR38165:SF1">
    <property type="entry name" value="GLUCANASE B"/>
    <property type="match status" value="1"/>
</dbReference>
<keyword evidence="1" id="KW-0732">Signal</keyword>
<proteinExistence type="predicted"/>
<dbReference type="Pfam" id="PF16483">
    <property type="entry name" value="Glyco_hydro_64"/>
    <property type="match status" value="1"/>
</dbReference>
<feature type="domain" description="GH64" evidence="2">
    <location>
        <begin position="74"/>
        <end position="321"/>
    </location>
</feature>
<name>A0A9Q8QDN8_9HYPO</name>
<evidence type="ECO:0000259" key="2">
    <source>
        <dbReference type="PROSITE" id="PS52006"/>
    </source>
</evidence>
<dbReference type="RefSeq" id="XP_047840833.1">
    <property type="nucleotide sequence ID" value="XM_047984858.1"/>
</dbReference>
<evidence type="ECO:0000256" key="1">
    <source>
        <dbReference type="SAM" id="SignalP"/>
    </source>
</evidence>
<gene>
    <name evidence="3" type="ORF">JDV02_003699</name>
</gene>
<sequence>MLFINSALALLWAASSASAARDADGNSTVIGQPKPVEEVIVTADNTVNGTYVGPDTTVNVLKSKLSVRDNTAAAQIMAFKLRNNKNKDFYAYIEGRDSSGHAVLVGADGIVVTPSSKKSSTPRPIDDTPAIRVPANTQGVCVSVPRLEGGRVYFSDRKLLFSVVHNPATDMDSIVGPNYADDNDPNTLAHYDFIEFNQNHGDGAFGAATNSVKMIGLPFELRVSDGSGRPKPGLGVSNQCLDKLCELAINEPASGLKCLQNAKRENVRVVGVKEGNVYDPLDAFTKSDRFKEACLNNGRTGLGQVGSARPRTFIIDVGERR</sequence>
<dbReference type="Proteomes" id="UP000829364">
    <property type="component" value="Chromosome 3"/>
</dbReference>
<dbReference type="KEGG" id="ptkz:JDV02_003699"/>
<dbReference type="InterPro" id="IPR037398">
    <property type="entry name" value="Glyco_hydro_64_fam"/>
</dbReference>
<dbReference type="PROSITE" id="PS52006">
    <property type="entry name" value="GH64"/>
    <property type="match status" value="1"/>
</dbReference>
<protein>
    <recommendedName>
        <fullName evidence="2">GH64 domain-containing protein</fullName>
    </recommendedName>
</protein>
<accession>A0A9Q8QDN8</accession>
<feature type="chain" id="PRO_5040517719" description="GH64 domain-containing protein" evidence="1">
    <location>
        <begin position="20"/>
        <end position="321"/>
    </location>
</feature>
<dbReference type="Gene3D" id="2.60.110.10">
    <property type="entry name" value="Thaumatin"/>
    <property type="match status" value="1"/>
</dbReference>
<reference evidence="3" key="1">
    <citation type="submission" date="2021-11" db="EMBL/GenBank/DDBJ databases">
        <title>Purpureocillium_takamizusanense_genome.</title>
        <authorList>
            <person name="Nguyen N.-H."/>
        </authorList>
    </citation>
    <scope>NUCLEOTIDE SEQUENCE</scope>
    <source>
        <strain evidence="3">PT3</strain>
    </source>
</reference>
<dbReference type="PANTHER" id="PTHR38165">
    <property type="match status" value="1"/>
</dbReference>
<keyword evidence="4" id="KW-1185">Reference proteome</keyword>
<dbReference type="InterPro" id="IPR032477">
    <property type="entry name" value="Glyco_hydro_64"/>
</dbReference>
<dbReference type="EMBL" id="CP086356">
    <property type="protein sequence ID" value="UNI17352.1"/>
    <property type="molecule type" value="Genomic_DNA"/>
</dbReference>
<evidence type="ECO:0000313" key="3">
    <source>
        <dbReference type="EMBL" id="UNI17352.1"/>
    </source>
</evidence>
<dbReference type="GeneID" id="72065655"/>
<dbReference type="AlphaFoldDB" id="A0A9Q8QDN8"/>
<dbReference type="InterPro" id="IPR037176">
    <property type="entry name" value="Osmotin/thaumatin-like_sf"/>
</dbReference>
<evidence type="ECO:0000313" key="4">
    <source>
        <dbReference type="Proteomes" id="UP000829364"/>
    </source>
</evidence>
<organism evidence="3 4">
    <name type="scientific">Purpureocillium takamizusanense</name>
    <dbReference type="NCBI Taxonomy" id="2060973"/>
    <lineage>
        <taxon>Eukaryota</taxon>
        <taxon>Fungi</taxon>
        <taxon>Dikarya</taxon>
        <taxon>Ascomycota</taxon>
        <taxon>Pezizomycotina</taxon>
        <taxon>Sordariomycetes</taxon>
        <taxon>Hypocreomycetidae</taxon>
        <taxon>Hypocreales</taxon>
        <taxon>Ophiocordycipitaceae</taxon>
        <taxon>Purpureocillium</taxon>
    </lineage>
</organism>